<sequence>MRCEPLCPLHANLGVHLLEWHCSLPRKATALHHVSSSTFLCTSPSALATASHTSIVAAATSTRDQEGAPFCACLRRDCRERCEPMRLFSRAHPPPPLRQPKLVPRSLPMRVSAAAAVVTAHVGMRALHTATGIAGSNCDTPLHATNTSAHLAVSPQRHSGIVLPSFMRSGTSSTAFTAPAHSGRCCGCAAAAEQHRLCSSHGCFSHSDGSFAGGSRPYVPGQAVQEKYPIIQLPARSLWCRQYALDPCRVAQGEYAGLISQVREARHYYQYPSLSAPQTGWNVQMFTLFDDTVFINPVNLDEEAWRSEAAQRGMSWVAFEEEKMRELRAEGLTGFAWEPCASSGFLLHYIERPLTVRVRALNEHGTPFTVTLDQMRARMALHELDHVHGILFTRRVVDTDHVVPMEGFVTMSDWSDDYPSLEARSTFLYTIFTPPYHFVSDSISDGNLLDRRFEDGIYPGCEYDRQQRIELTAMEAVQRNAWRKEKAKQEESGQKSCYGDVAAAVDNDGSDAR</sequence>
<dbReference type="GO" id="GO:0042586">
    <property type="term" value="F:peptide deformylase activity"/>
    <property type="evidence" value="ECO:0007669"/>
    <property type="project" value="UniProtKB-EC"/>
</dbReference>
<evidence type="ECO:0000313" key="6">
    <source>
        <dbReference type="Proteomes" id="UP000419144"/>
    </source>
</evidence>
<comment type="similarity">
    <text evidence="1 3">Belongs to the polypeptide deformylase family.</text>
</comment>
<gene>
    <name evidence="5" type="ORF">LtaPh_0407900</name>
</gene>
<comment type="function">
    <text evidence="3">Removes the formyl group from the N-terminal Met of newly synthesized proteins.</text>
</comment>
<keyword evidence="3" id="KW-0378">Hydrolase</keyword>
<dbReference type="VEuPathDB" id="TriTrypDB:LtaPh_0407900"/>
<evidence type="ECO:0000256" key="3">
    <source>
        <dbReference type="RuleBase" id="RU362111"/>
    </source>
</evidence>
<dbReference type="PANTHER" id="PTHR10458">
    <property type="entry name" value="PEPTIDE DEFORMYLASE"/>
    <property type="match status" value="1"/>
</dbReference>
<dbReference type="InterPro" id="IPR036821">
    <property type="entry name" value="Peptide_deformylase_sf"/>
</dbReference>
<proteinExistence type="inferred from homology"/>
<evidence type="ECO:0000256" key="2">
    <source>
        <dbReference type="ARBA" id="ARBA00012175"/>
    </source>
</evidence>
<dbReference type="EC" id="3.5.1.88" evidence="2 3"/>
<dbReference type="Proteomes" id="UP000419144">
    <property type="component" value="Unassembled WGS sequence"/>
</dbReference>
<dbReference type="GO" id="GO:0008237">
    <property type="term" value="F:metallopeptidase activity"/>
    <property type="evidence" value="ECO:0007669"/>
    <property type="project" value="UniProtKB-KW"/>
</dbReference>
<evidence type="ECO:0000256" key="4">
    <source>
        <dbReference type="SAM" id="MobiDB-lite"/>
    </source>
</evidence>
<dbReference type="PRINTS" id="PR01576">
    <property type="entry name" value="PDEFORMYLASE"/>
</dbReference>
<evidence type="ECO:0000313" key="5">
    <source>
        <dbReference type="EMBL" id="GET85688.1"/>
    </source>
</evidence>
<dbReference type="SUPFAM" id="SSF56420">
    <property type="entry name" value="Peptide deformylase"/>
    <property type="match status" value="1"/>
</dbReference>
<protein>
    <recommendedName>
        <fullName evidence="2 3">Peptide deformylase</fullName>
        <ecNumber evidence="2 3">3.5.1.88</ecNumber>
    </recommendedName>
</protein>
<reference evidence="5" key="1">
    <citation type="submission" date="2019-11" db="EMBL/GenBank/DDBJ databases">
        <title>Leishmania tarentolae CDS.</title>
        <authorList>
            <person name="Goto Y."/>
            <person name="Yamagishi J."/>
        </authorList>
    </citation>
    <scope>NUCLEOTIDE SEQUENCE [LARGE SCALE GENOMIC DNA]</scope>
    <source>
        <strain evidence="5">Parrot Tar II</strain>
    </source>
</reference>
<dbReference type="Gene3D" id="3.90.45.10">
    <property type="entry name" value="Peptide deformylase"/>
    <property type="match status" value="1"/>
</dbReference>
<accession>A0A640K8R6</accession>
<dbReference type="EMBL" id="BLBS01000004">
    <property type="protein sequence ID" value="GET85688.1"/>
    <property type="molecule type" value="Genomic_DNA"/>
</dbReference>
<evidence type="ECO:0000256" key="1">
    <source>
        <dbReference type="ARBA" id="ARBA00010759"/>
    </source>
</evidence>
<dbReference type="GO" id="GO:0046872">
    <property type="term" value="F:metal ion binding"/>
    <property type="evidence" value="ECO:0007669"/>
    <property type="project" value="UniProtKB-KW"/>
</dbReference>
<keyword evidence="3" id="KW-0479">Metal-binding</keyword>
<keyword evidence="3" id="KW-0648">Protein biosynthesis</keyword>
<feature type="region of interest" description="Disordered" evidence="4">
    <location>
        <begin position="488"/>
        <end position="513"/>
    </location>
</feature>
<dbReference type="GO" id="GO:0006412">
    <property type="term" value="P:translation"/>
    <property type="evidence" value="ECO:0007669"/>
    <property type="project" value="UniProtKB-KW"/>
</dbReference>
<comment type="caution">
    <text evidence="5">The sequence shown here is derived from an EMBL/GenBank/DDBJ whole genome shotgun (WGS) entry which is preliminary data.</text>
</comment>
<dbReference type="Pfam" id="PF01327">
    <property type="entry name" value="Pep_deformylase"/>
    <property type="match status" value="1"/>
</dbReference>
<dbReference type="FunFam" id="3.90.45.10:FF:000015">
    <property type="entry name" value="Peptide deformylase"/>
    <property type="match status" value="1"/>
</dbReference>
<dbReference type="InterPro" id="IPR023635">
    <property type="entry name" value="Peptide_deformylase"/>
</dbReference>
<dbReference type="AlphaFoldDB" id="A0A640K8R6"/>
<organism evidence="5 6">
    <name type="scientific">Leishmania tarentolae</name>
    <name type="common">Sauroleishmania tarentolae</name>
    <dbReference type="NCBI Taxonomy" id="5689"/>
    <lineage>
        <taxon>Eukaryota</taxon>
        <taxon>Discoba</taxon>
        <taxon>Euglenozoa</taxon>
        <taxon>Kinetoplastea</taxon>
        <taxon>Metakinetoplastina</taxon>
        <taxon>Trypanosomatida</taxon>
        <taxon>Trypanosomatidae</taxon>
        <taxon>Leishmaniinae</taxon>
        <taxon>Leishmania</taxon>
        <taxon>lizard Leishmania</taxon>
    </lineage>
</organism>
<comment type="catalytic activity">
    <reaction evidence="3">
        <text>N-terminal N-formyl-L-methionyl-[peptide] + H2O = N-terminal L-methionyl-[peptide] + formate</text>
        <dbReference type="Rhea" id="RHEA:24420"/>
        <dbReference type="Rhea" id="RHEA-COMP:10639"/>
        <dbReference type="Rhea" id="RHEA-COMP:10640"/>
        <dbReference type="ChEBI" id="CHEBI:15377"/>
        <dbReference type="ChEBI" id="CHEBI:15740"/>
        <dbReference type="ChEBI" id="CHEBI:49298"/>
        <dbReference type="ChEBI" id="CHEBI:64731"/>
        <dbReference type="EC" id="3.5.1.88"/>
    </reaction>
</comment>
<keyword evidence="6" id="KW-1185">Reference proteome</keyword>
<dbReference type="OrthoDB" id="276063at2759"/>
<dbReference type="PANTHER" id="PTHR10458:SF22">
    <property type="entry name" value="PEPTIDE DEFORMYLASE"/>
    <property type="match status" value="1"/>
</dbReference>
<dbReference type="GO" id="GO:0006508">
    <property type="term" value="P:proteolysis"/>
    <property type="evidence" value="ECO:0007669"/>
    <property type="project" value="UniProtKB-KW"/>
</dbReference>
<name>A0A640K8R6_LEITA</name>